<dbReference type="RefSeq" id="WP_119149669.1">
    <property type="nucleotide sequence ID" value="NZ_JBHSOV010000005.1"/>
</dbReference>
<proteinExistence type="predicted"/>
<organism evidence="3 4">
    <name type="scientific">Cohnella faecalis</name>
    <dbReference type="NCBI Taxonomy" id="2315694"/>
    <lineage>
        <taxon>Bacteria</taxon>
        <taxon>Bacillati</taxon>
        <taxon>Bacillota</taxon>
        <taxon>Bacilli</taxon>
        <taxon>Bacillales</taxon>
        <taxon>Paenibacillaceae</taxon>
        <taxon>Cohnella</taxon>
    </lineage>
</organism>
<dbReference type="EMBL" id="QXJM01000037">
    <property type="protein sequence ID" value="RIE03459.1"/>
    <property type="molecule type" value="Genomic_DNA"/>
</dbReference>
<keyword evidence="4" id="KW-1185">Reference proteome</keyword>
<feature type="transmembrane region" description="Helical" evidence="1">
    <location>
        <begin position="52"/>
        <end position="71"/>
    </location>
</feature>
<dbReference type="PANTHER" id="PTHR14969">
    <property type="entry name" value="SPHINGOSINE-1-PHOSPHATE PHOSPHOHYDROLASE"/>
    <property type="match status" value="1"/>
</dbReference>
<dbReference type="CDD" id="cd03385">
    <property type="entry name" value="PAP2_BcrC_like"/>
    <property type="match status" value="1"/>
</dbReference>
<dbReference type="Gene3D" id="1.20.144.10">
    <property type="entry name" value="Phosphatidic acid phosphatase type 2/haloperoxidase"/>
    <property type="match status" value="1"/>
</dbReference>
<dbReference type="GO" id="GO:0050380">
    <property type="term" value="F:undecaprenyl-diphosphatase activity"/>
    <property type="evidence" value="ECO:0007669"/>
    <property type="project" value="InterPro"/>
</dbReference>
<keyword evidence="1" id="KW-0472">Membrane</keyword>
<gene>
    <name evidence="3" type="ORF">D3H35_12430</name>
</gene>
<feature type="transmembrane region" description="Helical" evidence="1">
    <location>
        <begin position="22"/>
        <end position="43"/>
    </location>
</feature>
<accession>A0A398CQ77</accession>
<keyword evidence="1" id="KW-1133">Transmembrane helix</keyword>
<dbReference type="SMART" id="SM00014">
    <property type="entry name" value="acidPPc"/>
    <property type="match status" value="1"/>
</dbReference>
<dbReference type="Pfam" id="PF01569">
    <property type="entry name" value="PAP2"/>
    <property type="match status" value="1"/>
</dbReference>
<evidence type="ECO:0000256" key="1">
    <source>
        <dbReference type="SAM" id="Phobius"/>
    </source>
</evidence>
<dbReference type="AlphaFoldDB" id="A0A398CQ77"/>
<feature type="transmembrane region" description="Helical" evidence="1">
    <location>
        <begin position="123"/>
        <end position="141"/>
    </location>
</feature>
<protein>
    <submittedName>
        <fullName evidence="3">Undecaprenyl-diphosphatase</fullName>
    </submittedName>
</protein>
<keyword evidence="1" id="KW-0812">Transmembrane</keyword>
<comment type="caution">
    <text evidence="3">The sequence shown here is derived from an EMBL/GenBank/DDBJ whole genome shotgun (WGS) entry which is preliminary data.</text>
</comment>
<name>A0A398CQ77_9BACL</name>
<evidence type="ECO:0000313" key="3">
    <source>
        <dbReference type="EMBL" id="RIE03459.1"/>
    </source>
</evidence>
<evidence type="ECO:0000313" key="4">
    <source>
        <dbReference type="Proteomes" id="UP000266340"/>
    </source>
</evidence>
<dbReference type="GO" id="GO:0005886">
    <property type="term" value="C:plasma membrane"/>
    <property type="evidence" value="ECO:0007669"/>
    <property type="project" value="InterPro"/>
</dbReference>
<feature type="transmembrane region" description="Helical" evidence="1">
    <location>
        <begin position="98"/>
        <end position="116"/>
    </location>
</feature>
<sequence>MNVNLFRLLNDLAGRYDWIDDFMEFCAQDIVWIMLAVMALLWLSGKTANQKLVFYSGLSAAVALIVASFLLSPGINHPRPFVGHTVHQLIPHAPDPSFPSDHATLAFSLAFGVWFANRRLLGAHLFLLALLTGVARVYVGVHYPADILGAMVLSLITCFAIAKMNRRMDAAPMLFIRLYRKLTNKLSLAFLPRSK</sequence>
<dbReference type="PANTHER" id="PTHR14969:SF58">
    <property type="entry name" value="UNDECAPRENYL-DIPHOSPHATASE BCRC"/>
    <property type="match status" value="1"/>
</dbReference>
<dbReference type="OrthoDB" id="9789113at2"/>
<dbReference type="InterPro" id="IPR036938">
    <property type="entry name" value="PAP2/HPO_sf"/>
</dbReference>
<evidence type="ECO:0000259" key="2">
    <source>
        <dbReference type="SMART" id="SM00014"/>
    </source>
</evidence>
<dbReference type="InterPro" id="IPR000326">
    <property type="entry name" value="PAP2/HPO"/>
</dbReference>
<dbReference type="InterPro" id="IPR033879">
    <property type="entry name" value="UPP_Pase"/>
</dbReference>
<reference evidence="3 4" key="1">
    <citation type="submission" date="2018-09" db="EMBL/GenBank/DDBJ databases">
        <title>Cohnella cavernae sp. nov., isolated from a karst cave.</title>
        <authorList>
            <person name="Zhu H."/>
        </authorList>
    </citation>
    <scope>NUCLEOTIDE SEQUENCE [LARGE SCALE GENOMIC DNA]</scope>
    <source>
        <strain evidence="3 4">K2E09-144</strain>
    </source>
</reference>
<feature type="domain" description="Phosphatidic acid phosphatase type 2/haloperoxidase" evidence="2">
    <location>
        <begin position="56"/>
        <end position="162"/>
    </location>
</feature>
<feature type="transmembrane region" description="Helical" evidence="1">
    <location>
        <begin position="147"/>
        <end position="164"/>
    </location>
</feature>
<dbReference type="SUPFAM" id="SSF48317">
    <property type="entry name" value="Acid phosphatase/Vanadium-dependent haloperoxidase"/>
    <property type="match status" value="1"/>
</dbReference>
<dbReference type="Proteomes" id="UP000266340">
    <property type="component" value="Unassembled WGS sequence"/>
</dbReference>